<dbReference type="InterPro" id="IPR018022">
    <property type="entry name" value="IPT"/>
</dbReference>
<dbReference type="Gene3D" id="3.40.50.300">
    <property type="entry name" value="P-loop containing nucleotide triphosphate hydrolases"/>
    <property type="match status" value="1"/>
</dbReference>
<dbReference type="PANTHER" id="PTHR11088:SF60">
    <property type="entry name" value="TRNA DIMETHYLALLYLTRANSFERASE"/>
    <property type="match status" value="1"/>
</dbReference>
<feature type="site" description="Interaction with substrate tRNA" evidence="10">
    <location>
        <position position="119"/>
    </location>
</feature>
<dbReference type="AlphaFoldDB" id="A0A5C8P2F9"/>
<comment type="similarity">
    <text evidence="3 10 13">Belongs to the IPP transferase family.</text>
</comment>
<dbReference type="Gene3D" id="1.10.20.140">
    <property type="match status" value="1"/>
</dbReference>
<evidence type="ECO:0000313" key="14">
    <source>
        <dbReference type="EMBL" id="TXL67761.1"/>
    </source>
</evidence>
<comment type="caution">
    <text evidence="10">Lacks conserved residue(s) required for the propagation of feature annotation.</text>
</comment>
<sequence length="312" mass="36573">MKPKVVAIVGPTAVGKTKLSIEMAKKFNGEIISGDSMQVYKGMDIGTAKITKEETEGIPHYMINIKEPKDSFTVADFKSLVTQYIDEILARNKLPIIVGGSGLYIQSVMYDYQFAEIKRDEQFTKDLEDKIANHGIQPLYEKLQQVDPEQAKKIHPNNHRRVIRALEVYEQTGLTMDEIIKRKMNKKSPYDWVLIGLEMERKLLYERINYRVDLMLHNALEEEVFHLYQQGLENTQAMRAIGYKEFIPYFKGEYDLNRAIELLKRNSRRYAKRQYTWFRNKMNVNWYSITPEETKQQFQIILKDLAGLLKDT</sequence>
<evidence type="ECO:0000256" key="4">
    <source>
        <dbReference type="ARBA" id="ARBA00022679"/>
    </source>
</evidence>
<dbReference type="EMBL" id="VDUW01000001">
    <property type="protein sequence ID" value="TXL67761.1"/>
    <property type="molecule type" value="Genomic_DNA"/>
</dbReference>
<evidence type="ECO:0000256" key="7">
    <source>
        <dbReference type="ARBA" id="ARBA00022840"/>
    </source>
</evidence>
<dbReference type="GO" id="GO:0052381">
    <property type="term" value="F:tRNA dimethylallyltransferase activity"/>
    <property type="evidence" value="ECO:0007669"/>
    <property type="project" value="UniProtKB-UniRule"/>
</dbReference>
<name>A0A5C8P2F9_9BACI</name>
<feature type="region of interest" description="Interaction with substrate tRNA" evidence="10">
    <location>
        <begin position="35"/>
        <end position="38"/>
    </location>
</feature>
<comment type="subunit">
    <text evidence="10">Monomer.</text>
</comment>
<keyword evidence="4 10" id="KW-0808">Transferase</keyword>
<evidence type="ECO:0000256" key="13">
    <source>
        <dbReference type="RuleBase" id="RU003785"/>
    </source>
</evidence>
<keyword evidence="5 10" id="KW-0819">tRNA processing</keyword>
<comment type="function">
    <text evidence="2 10 12">Catalyzes the transfer of a dimethylallyl group onto the adenine at position 37 in tRNAs that read codons beginning with uridine, leading to the formation of N6-(dimethylallyl)adenosine (i(6)A).</text>
</comment>
<dbReference type="OrthoDB" id="9776390at2"/>
<evidence type="ECO:0000256" key="1">
    <source>
        <dbReference type="ARBA" id="ARBA00001946"/>
    </source>
</evidence>
<accession>A0A5C8P2F9</accession>
<proteinExistence type="inferred from homology"/>
<evidence type="ECO:0000256" key="5">
    <source>
        <dbReference type="ARBA" id="ARBA00022694"/>
    </source>
</evidence>
<evidence type="ECO:0000256" key="6">
    <source>
        <dbReference type="ARBA" id="ARBA00022741"/>
    </source>
</evidence>
<gene>
    <name evidence="10 14" type="primary">miaA</name>
    <name evidence="14" type="ORF">FHP05_01715</name>
</gene>
<evidence type="ECO:0000256" key="2">
    <source>
        <dbReference type="ARBA" id="ARBA00003213"/>
    </source>
</evidence>
<keyword evidence="6 10" id="KW-0547">Nucleotide-binding</keyword>
<dbReference type="NCBIfam" id="TIGR00174">
    <property type="entry name" value="miaA"/>
    <property type="match status" value="1"/>
</dbReference>
<dbReference type="HAMAP" id="MF_00185">
    <property type="entry name" value="IPP_trans"/>
    <property type="match status" value="1"/>
</dbReference>
<keyword evidence="15" id="KW-1185">Reference proteome</keyword>
<feature type="binding site" evidence="10">
    <location>
        <begin position="12"/>
        <end position="17"/>
    </location>
    <ligand>
        <name>substrate</name>
    </ligand>
</feature>
<evidence type="ECO:0000256" key="11">
    <source>
        <dbReference type="RuleBase" id="RU003783"/>
    </source>
</evidence>
<dbReference type="GO" id="GO:0006400">
    <property type="term" value="P:tRNA modification"/>
    <property type="evidence" value="ECO:0007669"/>
    <property type="project" value="TreeGrafter"/>
</dbReference>
<protein>
    <recommendedName>
        <fullName evidence="10">tRNA dimethylallyltransferase</fullName>
        <ecNumber evidence="10">2.5.1.75</ecNumber>
    </recommendedName>
    <alternativeName>
        <fullName evidence="10">Dimethylallyl diphosphate:tRNA dimethylallyltransferase</fullName>
        <shortName evidence="10">DMAPP:tRNA dimethylallyltransferase</shortName>
        <shortName evidence="10">DMATase</shortName>
    </alternativeName>
    <alternativeName>
        <fullName evidence="10">Isopentenyl-diphosphate:tRNA isopentenyltransferase</fullName>
        <shortName evidence="10">IPP transferase</shortName>
        <shortName evidence="10">IPPT</shortName>
        <shortName evidence="10">IPTase</shortName>
    </alternativeName>
</protein>
<dbReference type="SUPFAM" id="SSF52540">
    <property type="entry name" value="P-loop containing nucleoside triphosphate hydrolases"/>
    <property type="match status" value="2"/>
</dbReference>
<dbReference type="EC" id="2.5.1.75" evidence="10"/>
<dbReference type="GO" id="GO:0005524">
    <property type="term" value="F:ATP binding"/>
    <property type="evidence" value="ECO:0007669"/>
    <property type="project" value="UniProtKB-UniRule"/>
</dbReference>
<evidence type="ECO:0000256" key="3">
    <source>
        <dbReference type="ARBA" id="ARBA00005842"/>
    </source>
</evidence>
<evidence type="ECO:0000256" key="8">
    <source>
        <dbReference type="ARBA" id="ARBA00022842"/>
    </source>
</evidence>
<dbReference type="RefSeq" id="WP_147665477.1">
    <property type="nucleotide sequence ID" value="NZ_VDUW01000001.1"/>
</dbReference>
<dbReference type="Proteomes" id="UP000321574">
    <property type="component" value="Unassembled WGS sequence"/>
</dbReference>
<organism evidence="14 15">
    <name type="scientific">Cerasibacillus terrae</name>
    <dbReference type="NCBI Taxonomy" id="2498845"/>
    <lineage>
        <taxon>Bacteria</taxon>
        <taxon>Bacillati</taxon>
        <taxon>Bacillota</taxon>
        <taxon>Bacilli</taxon>
        <taxon>Bacillales</taxon>
        <taxon>Bacillaceae</taxon>
        <taxon>Cerasibacillus</taxon>
    </lineage>
</organism>
<comment type="cofactor">
    <cofactor evidence="1 10">
        <name>Mg(2+)</name>
        <dbReference type="ChEBI" id="CHEBI:18420"/>
    </cofactor>
</comment>
<dbReference type="Pfam" id="PF01715">
    <property type="entry name" value="IPPT"/>
    <property type="match status" value="1"/>
</dbReference>
<evidence type="ECO:0000256" key="9">
    <source>
        <dbReference type="ARBA" id="ARBA00049563"/>
    </source>
</evidence>
<feature type="binding site" evidence="10">
    <location>
        <begin position="10"/>
        <end position="17"/>
    </location>
    <ligand>
        <name>ATP</name>
        <dbReference type="ChEBI" id="CHEBI:30616"/>
    </ligand>
</feature>
<keyword evidence="7 10" id="KW-0067">ATP-binding</keyword>
<comment type="caution">
    <text evidence="14">The sequence shown here is derived from an EMBL/GenBank/DDBJ whole genome shotgun (WGS) entry which is preliminary data.</text>
</comment>
<feature type="site" description="Interaction with substrate tRNA" evidence="10">
    <location>
        <position position="101"/>
    </location>
</feature>
<dbReference type="FunFam" id="1.10.20.140:FF:000001">
    <property type="entry name" value="tRNA dimethylallyltransferase"/>
    <property type="match status" value="1"/>
</dbReference>
<keyword evidence="8 10" id="KW-0460">Magnesium</keyword>
<evidence type="ECO:0000256" key="10">
    <source>
        <dbReference type="HAMAP-Rule" id="MF_00185"/>
    </source>
</evidence>
<evidence type="ECO:0000256" key="12">
    <source>
        <dbReference type="RuleBase" id="RU003784"/>
    </source>
</evidence>
<dbReference type="InterPro" id="IPR027417">
    <property type="entry name" value="P-loop_NTPase"/>
</dbReference>
<comment type="catalytic activity">
    <reaction evidence="9 10 11">
        <text>adenosine(37) in tRNA + dimethylallyl diphosphate = N(6)-dimethylallyladenosine(37) in tRNA + diphosphate</text>
        <dbReference type="Rhea" id="RHEA:26482"/>
        <dbReference type="Rhea" id="RHEA-COMP:10162"/>
        <dbReference type="Rhea" id="RHEA-COMP:10375"/>
        <dbReference type="ChEBI" id="CHEBI:33019"/>
        <dbReference type="ChEBI" id="CHEBI:57623"/>
        <dbReference type="ChEBI" id="CHEBI:74411"/>
        <dbReference type="ChEBI" id="CHEBI:74415"/>
        <dbReference type="EC" id="2.5.1.75"/>
    </reaction>
</comment>
<evidence type="ECO:0000313" key="15">
    <source>
        <dbReference type="Proteomes" id="UP000321574"/>
    </source>
</evidence>
<reference evidence="14 15" key="1">
    <citation type="submission" date="2019-06" db="EMBL/GenBank/DDBJ databases">
        <title>Cerasibacillus sp. nov., isolated from maize field.</title>
        <authorList>
            <person name="Lin S.-Y."/>
            <person name="Tsai C.-F."/>
            <person name="Young C.-C."/>
        </authorList>
    </citation>
    <scope>NUCLEOTIDE SEQUENCE [LARGE SCALE GENOMIC DNA]</scope>
    <source>
        <strain evidence="14 15">CC-CFT480</strain>
    </source>
</reference>
<dbReference type="InterPro" id="IPR039657">
    <property type="entry name" value="Dimethylallyltransferase"/>
</dbReference>
<dbReference type="PANTHER" id="PTHR11088">
    <property type="entry name" value="TRNA DIMETHYLALLYLTRANSFERASE"/>
    <property type="match status" value="1"/>
</dbReference>